<accession>A0AA39WJG2</accession>
<gene>
    <name evidence="1" type="ORF">B0T14DRAFT_523326</name>
</gene>
<evidence type="ECO:0000313" key="1">
    <source>
        <dbReference type="EMBL" id="KAK0616525.1"/>
    </source>
</evidence>
<dbReference type="AlphaFoldDB" id="A0AA39WJG2"/>
<organism evidence="1 2">
    <name type="scientific">Immersiella caudata</name>
    <dbReference type="NCBI Taxonomy" id="314043"/>
    <lineage>
        <taxon>Eukaryota</taxon>
        <taxon>Fungi</taxon>
        <taxon>Dikarya</taxon>
        <taxon>Ascomycota</taxon>
        <taxon>Pezizomycotina</taxon>
        <taxon>Sordariomycetes</taxon>
        <taxon>Sordariomycetidae</taxon>
        <taxon>Sordariales</taxon>
        <taxon>Lasiosphaeriaceae</taxon>
        <taxon>Immersiella</taxon>
    </lineage>
</organism>
<keyword evidence="2" id="KW-1185">Reference proteome</keyword>
<protein>
    <submittedName>
        <fullName evidence="1">Uncharacterized protein</fullName>
    </submittedName>
</protein>
<sequence>MLLRRRQNKHDIGAATKNWKISEPMPVSGRAYGHDYSNSYETGLSELEMKSRRYEDMLPRQVPRQMV</sequence>
<proteinExistence type="predicted"/>
<comment type="caution">
    <text evidence="1">The sequence shown here is derived from an EMBL/GenBank/DDBJ whole genome shotgun (WGS) entry which is preliminary data.</text>
</comment>
<dbReference type="Proteomes" id="UP001175000">
    <property type="component" value="Unassembled WGS sequence"/>
</dbReference>
<dbReference type="EMBL" id="JAULSU010000005">
    <property type="protein sequence ID" value="KAK0616525.1"/>
    <property type="molecule type" value="Genomic_DNA"/>
</dbReference>
<reference evidence="1" key="1">
    <citation type="submission" date="2023-06" db="EMBL/GenBank/DDBJ databases">
        <title>Genome-scale phylogeny and comparative genomics of the fungal order Sordariales.</title>
        <authorList>
            <consortium name="Lawrence Berkeley National Laboratory"/>
            <person name="Hensen N."/>
            <person name="Bonometti L."/>
            <person name="Westerberg I."/>
            <person name="Brannstrom I.O."/>
            <person name="Guillou S."/>
            <person name="Cros-Aarteil S."/>
            <person name="Calhoun S."/>
            <person name="Haridas S."/>
            <person name="Kuo A."/>
            <person name="Mondo S."/>
            <person name="Pangilinan J."/>
            <person name="Riley R."/>
            <person name="Labutti K."/>
            <person name="Andreopoulos B."/>
            <person name="Lipzen A."/>
            <person name="Chen C."/>
            <person name="Yanf M."/>
            <person name="Daum C."/>
            <person name="Ng V."/>
            <person name="Clum A."/>
            <person name="Steindorff A."/>
            <person name="Ohm R."/>
            <person name="Martin F."/>
            <person name="Silar P."/>
            <person name="Natvig D."/>
            <person name="Lalanne C."/>
            <person name="Gautier V."/>
            <person name="Ament-Velasquez S.L."/>
            <person name="Kruys A."/>
            <person name="Hutchinson M.I."/>
            <person name="Powell A.J."/>
            <person name="Barry K."/>
            <person name="Miller A.N."/>
            <person name="Grigoriev I.V."/>
            <person name="Debuchy R."/>
            <person name="Gladieux P."/>
            <person name="Thoren M.H."/>
            <person name="Johannesson H."/>
        </authorList>
    </citation>
    <scope>NUCLEOTIDE SEQUENCE</scope>
    <source>
        <strain evidence="1">CBS 606.72</strain>
    </source>
</reference>
<evidence type="ECO:0000313" key="2">
    <source>
        <dbReference type="Proteomes" id="UP001175000"/>
    </source>
</evidence>
<name>A0AA39WJG2_9PEZI</name>